<evidence type="ECO:0000256" key="3">
    <source>
        <dbReference type="ARBA" id="ARBA00022679"/>
    </source>
</evidence>
<sequence length="511" mass="53833">MSRTRAGRAARRAERAEGAGSGPTTSIWPGIVGGQYRPIPDDGAKAIHRTALRILAEIGMASATPRCVETVVAAGGSVSEDGRLLFPAVLVEAVLKTAGRGFKLYGQRPEYDLDPSGARIHLGTSGAAVHIVDSETGAVRDSTLADLHDMARLAQVLPNIHMFQRTVVARDIPDTHVMELNTAYACAAGTAKPIGTSFSAVETMRDAIEMFHMIAGGEAAWRARPFCCVSTCFVVPPLTFAEEALGIIECAADTGTPLKLVSAGQAGATSPAPLAGAVAQQTAEVLAGLIYVNLLNPGHPALFGALPFVSDLRTGAMSGGSAEQGVLMAACAQMAQFYGIPCAVSAGMTDSKMPDFQAGYEKGITELLSALAGANLIYEAAGMYGSLLAASKESFVLDNDLIGSVMRATRGFEITEEALAFEVIREVCLNGPGHFLGSGQTLGRMQSDYYYPALANRDTPQVWADAGTPRLLEEARIRTSAILKEDSRPVFDSASQLAIAERFPEIAEHWN</sequence>
<comment type="similarity">
    <text evidence="1 4">Belongs to the trimethylamine methyltransferase family.</text>
</comment>
<dbReference type="Gene3D" id="3.20.20.480">
    <property type="entry name" value="Trimethylamine methyltransferase-like"/>
    <property type="match status" value="1"/>
</dbReference>
<name>A0A1X6Y9X2_9RHOB</name>
<keyword evidence="7" id="KW-1185">Reference proteome</keyword>
<protein>
    <recommendedName>
        <fullName evidence="4">Methyltransferase</fullName>
        <ecNumber evidence="4">2.1.1.-</ecNumber>
    </recommendedName>
</protein>
<keyword evidence="2 6" id="KW-0489">Methyltransferase</keyword>
<dbReference type="InterPro" id="IPR038601">
    <property type="entry name" value="MttB-like_sf"/>
</dbReference>
<feature type="compositionally biased region" description="Basic residues" evidence="5">
    <location>
        <begin position="1"/>
        <end position="10"/>
    </location>
</feature>
<dbReference type="Proteomes" id="UP000193061">
    <property type="component" value="Unassembled WGS sequence"/>
</dbReference>
<evidence type="ECO:0000256" key="4">
    <source>
        <dbReference type="PIRNR" id="PIRNR037567"/>
    </source>
</evidence>
<evidence type="ECO:0000256" key="5">
    <source>
        <dbReference type="SAM" id="MobiDB-lite"/>
    </source>
</evidence>
<dbReference type="AlphaFoldDB" id="A0A1X6Y9X2"/>
<feature type="region of interest" description="Disordered" evidence="5">
    <location>
        <begin position="1"/>
        <end position="31"/>
    </location>
</feature>
<dbReference type="RefSeq" id="WP_085803727.1">
    <property type="nucleotide sequence ID" value="NZ_FWFX01000001.1"/>
</dbReference>
<dbReference type="Pfam" id="PF06253">
    <property type="entry name" value="MTTB"/>
    <property type="match status" value="1"/>
</dbReference>
<evidence type="ECO:0000256" key="2">
    <source>
        <dbReference type="ARBA" id="ARBA00022603"/>
    </source>
</evidence>
<gene>
    <name evidence="6" type="ORF">ROA7450_00175</name>
</gene>
<dbReference type="InterPro" id="IPR010426">
    <property type="entry name" value="MTTB_MeTrfase"/>
</dbReference>
<evidence type="ECO:0000256" key="1">
    <source>
        <dbReference type="ARBA" id="ARBA00007137"/>
    </source>
</evidence>
<reference evidence="6 7" key="1">
    <citation type="submission" date="2017-03" db="EMBL/GenBank/DDBJ databases">
        <authorList>
            <person name="Afonso C.L."/>
            <person name="Miller P.J."/>
            <person name="Scott M.A."/>
            <person name="Spackman E."/>
            <person name="Goraichik I."/>
            <person name="Dimitrov K.M."/>
            <person name="Suarez D.L."/>
            <person name="Swayne D.E."/>
        </authorList>
    </citation>
    <scope>NUCLEOTIDE SEQUENCE [LARGE SCALE GENOMIC DNA]</scope>
    <source>
        <strain evidence="6 7">CECT 7450</strain>
    </source>
</reference>
<dbReference type="PIRSF" id="PIRSF037567">
    <property type="entry name" value="MTTB_MeTrfase"/>
    <property type="match status" value="1"/>
</dbReference>
<proteinExistence type="inferred from homology"/>
<dbReference type="GO" id="GO:0032259">
    <property type="term" value="P:methylation"/>
    <property type="evidence" value="ECO:0007669"/>
    <property type="project" value="UniProtKB-KW"/>
</dbReference>
<keyword evidence="3 4" id="KW-0808">Transferase</keyword>
<dbReference type="GO" id="GO:0008168">
    <property type="term" value="F:methyltransferase activity"/>
    <property type="evidence" value="ECO:0007669"/>
    <property type="project" value="UniProtKB-KW"/>
</dbReference>
<dbReference type="EMBL" id="FWFX01000001">
    <property type="protein sequence ID" value="SLN13231.1"/>
    <property type="molecule type" value="Genomic_DNA"/>
</dbReference>
<accession>A0A1X6Y9X2</accession>
<dbReference type="OrthoDB" id="5713681at2"/>
<evidence type="ECO:0000313" key="7">
    <source>
        <dbReference type="Proteomes" id="UP000193061"/>
    </source>
</evidence>
<organism evidence="6 7">
    <name type="scientific">Roseovarius albus</name>
    <dbReference type="NCBI Taxonomy" id="1247867"/>
    <lineage>
        <taxon>Bacteria</taxon>
        <taxon>Pseudomonadati</taxon>
        <taxon>Pseudomonadota</taxon>
        <taxon>Alphaproteobacteria</taxon>
        <taxon>Rhodobacterales</taxon>
        <taxon>Roseobacteraceae</taxon>
        <taxon>Roseovarius</taxon>
    </lineage>
</organism>
<evidence type="ECO:0000313" key="6">
    <source>
        <dbReference type="EMBL" id="SLN13231.1"/>
    </source>
</evidence>
<dbReference type="EC" id="2.1.1.-" evidence="4"/>
<dbReference type="GO" id="GO:0015948">
    <property type="term" value="P:methanogenesis"/>
    <property type="evidence" value="ECO:0007669"/>
    <property type="project" value="UniProtKB-UniRule"/>
</dbReference>